<dbReference type="GO" id="GO:0046872">
    <property type="term" value="F:metal ion binding"/>
    <property type="evidence" value="ECO:0007669"/>
    <property type="project" value="UniProtKB-KW"/>
</dbReference>
<name>X1T446_9ZZZZ</name>
<evidence type="ECO:0000313" key="7">
    <source>
        <dbReference type="EMBL" id="GAI74809.1"/>
    </source>
</evidence>
<dbReference type="SUPFAM" id="SSF55920">
    <property type="entry name" value="Creatinase/aminopeptidase"/>
    <property type="match status" value="1"/>
</dbReference>
<dbReference type="InterPro" id="IPR001131">
    <property type="entry name" value="Peptidase_M24B_aminopep-P_CS"/>
</dbReference>
<proteinExistence type="inferred from homology"/>
<dbReference type="PROSITE" id="PS00491">
    <property type="entry name" value="PROLINE_PEPTIDASE"/>
    <property type="match status" value="1"/>
</dbReference>
<reference evidence="7" key="1">
    <citation type="journal article" date="2014" name="Front. Microbiol.">
        <title>High frequency of phylogenetically diverse reductive dehalogenase-homologous genes in deep subseafloor sedimentary metagenomes.</title>
        <authorList>
            <person name="Kawai M."/>
            <person name="Futagami T."/>
            <person name="Toyoda A."/>
            <person name="Takaki Y."/>
            <person name="Nishi S."/>
            <person name="Hori S."/>
            <person name="Arai W."/>
            <person name="Tsubouchi T."/>
            <person name="Morono Y."/>
            <person name="Uchiyama I."/>
            <person name="Ito T."/>
            <person name="Fujiyama A."/>
            <person name="Inagaki F."/>
            <person name="Takami H."/>
        </authorList>
    </citation>
    <scope>NUCLEOTIDE SEQUENCE</scope>
    <source>
        <strain evidence="7">Expedition CK06-06</strain>
    </source>
</reference>
<evidence type="ECO:0000256" key="2">
    <source>
        <dbReference type="ARBA" id="ARBA00008766"/>
    </source>
</evidence>
<evidence type="ECO:0000256" key="5">
    <source>
        <dbReference type="ARBA" id="ARBA00023211"/>
    </source>
</evidence>
<dbReference type="InterPro" id="IPR000994">
    <property type="entry name" value="Pept_M24"/>
</dbReference>
<dbReference type="AlphaFoldDB" id="X1T446"/>
<feature type="domain" description="Peptidase M24" evidence="6">
    <location>
        <begin position="2"/>
        <end position="105"/>
    </location>
</feature>
<evidence type="ECO:0000256" key="4">
    <source>
        <dbReference type="ARBA" id="ARBA00022801"/>
    </source>
</evidence>
<dbReference type="GO" id="GO:0005829">
    <property type="term" value="C:cytosol"/>
    <property type="evidence" value="ECO:0007669"/>
    <property type="project" value="TreeGrafter"/>
</dbReference>
<comment type="similarity">
    <text evidence="2">Belongs to the peptidase M24B family.</text>
</comment>
<organism evidence="7">
    <name type="scientific">marine sediment metagenome</name>
    <dbReference type="NCBI Taxonomy" id="412755"/>
    <lineage>
        <taxon>unclassified sequences</taxon>
        <taxon>metagenomes</taxon>
        <taxon>ecological metagenomes</taxon>
    </lineage>
</organism>
<keyword evidence="4" id="KW-0378">Hydrolase</keyword>
<sequence>MFFPHGLGHLIGLDVHDMEDLGEDHVGYDDKTKRSDQFGFAYLRFAKELQPGHVLTVEPGIYFIPALIDKWKRDEKLIQFIDYERIEKYKDFGGIRIEDNVLVTEDGSRVLGKSIPKKVREVEEITAK</sequence>
<dbReference type="Gene3D" id="3.90.230.10">
    <property type="entry name" value="Creatinase/methionine aminopeptidase superfamily"/>
    <property type="match status" value="1"/>
</dbReference>
<evidence type="ECO:0000256" key="1">
    <source>
        <dbReference type="ARBA" id="ARBA00001936"/>
    </source>
</evidence>
<dbReference type="GO" id="GO:0006508">
    <property type="term" value="P:proteolysis"/>
    <property type="evidence" value="ECO:0007669"/>
    <property type="project" value="TreeGrafter"/>
</dbReference>
<comment type="cofactor">
    <cofactor evidence="1">
        <name>Mn(2+)</name>
        <dbReference type="ChEBI" id="CHEBI:29035"/>
    </cofactor>
</comment>
<dbReference type="Pfam" id="PF00557">
    <property type="entry name" value="Peptidase_M24"/>
    <property type="match status" value="1"/>
</dbReference>
<dbReference type="InterPro" id="IPR036005">
    <property type="entry name" value="Creatinase/aminopeptidase-like"/>
</dbReference>
<dbReference type="PANTHER" id="PTHR43226">
    <property type="entry name" value="XAA-PRO AMINOPEPTIDASE 3"/>
    <property type="match status" value="1"/>
</dbReference>
<comment type="caution">
    <text evidence="7">The sequence shown here is derived from an EMBL/GenBank/DDBJ whole genome shotgun (WGS) entry which is preliminary data.</text>
</comment>
<keyword evidence="3" id="KW-0479">Metal-binding</keyword>
<dbReference type="GO" id="GO:0004177">
    <property type="term" value="F:aminopeptidase activity"/>
    <property type="evidence" value="ECO:0007669"/>
    <property type="project" value="TreeGrafter"/>
</dbReference>
<keyword evidence="5" id="KW-0464">Manganese</keyword>
<gene>
    <name evidence="7" type="ORF">S12H4_24090</name>
</gene>
<accession>X1T446</accession>
<protein>
    <recommendedName>
        <fullName evidence="6">Peptidase M24 domain-containing protein</fullName>
    </recommendedName>
</protein>
<dbReference type="EMBL" id="BARW01012977">
    <property type="protein sequence ID" value="GAI74809.1"/>
    <property type="molecule type" value="Genomic_DNA"/>
</dbReference>
<dbReference type="InterPro" id="IPR052433">
    <property type="entry name" value="X-Pro_dipept-like"/>
</dbReference>
<evidence type="ECO:0000256" key="3">
    <source>
        <dbReference type="ARBA" id="ARBA00022723"/>
    </source>
</evidence>
<evidence type="ECO:0000259" key="6">
    <source>
        <dbReference type="Pfam" id="PF00557"/>
    </source>
</evidence>
<dbReference type="PANTHER" id="PTHR43226:SF4">
    <property type="entry name" value="XAA-PRO AMINOPEPTIDASE 3"/>
    <property type="match status" value="1"/>
</dbReference>